<dbReference type="SUPFAM" id="SSF56796">
    <property type="entry name" value="Dehydroquinate synthase-like"/>
    <property type="match status" value="1"/>
</dbReference>
<evidence type="ECO:0000259" key="8">
    <source>
        <dbReference type="Pfam" id="PF00465"/>
    </source>
</evidence>
<dbReference type="GO" id="GO:0046872">
    <property type="term" value="F:metal ion binding"/>
    <property type="evidence" value="ECO:0007669"/>
    <property type="project" value="InterPro"/>
</dbReference>
<dbReference type="Pfam" id="PF00465">
    <property type="entry name" value="Fe-ADH"/>
    <property type="match status" value="1"/>
</dbReference>
<dbReference type="AlphaFoldDB" id="A0A4Q7NKF3"/>
<evidence type="ECO:0000313" key="11">
    <source>
        <dbReference type="Proteomes" id="UP000292445"/>
    </source>
</evidence>
<sequence length="365" mass="37858">MQGRRDPSEGIAAFVYRSAPARVVFGEGSLRHLGRELEVLGMKRPLILCTPEQAADARAVAASLGDAQPAVFADAVMHVPVAVVGAAVARARAADADGLVALGGGSATGLAKAMALELPLRILAIPTTYAGSEMTSIYGLTDEGEKRTGRDDRVLPATVLYDPALTLSLPAPLSASSGLNAIAHCVEALYAEDGNPVVSLMAEEAIGALARGLPEVLRDPGALPGRERCLYGAWLAGMALNVVSMALHHKLCHVLGGSLNLPHAQTHAIVLPYAAAYNAPAAPAAMAAIRRALGAQDAATGLHALGRKLGVPKGLRELGVKAPQLDRVADLAVSRPYPNPRPLERAAIRELLRQAYEGEAPAPMP</sequence>
<accession>A0A4Q7NKF3</accession>
<evidence type="ECO:0000259" key="9">
    <source>
        <dbReference type="Pfam" id="PF25137"/>
    </source>
</evidence>
<organism evidence="10 11">
    <name type="scientific">Pigmentiphaga kullae</name>
    <dbReference type="NCBI Taxonomy" id="151784"/>
    <lineage>
        <taxon>Bacteria</taxon>
        <taxon>Pseudomonadati</taxon>
        <taxon>Pseudomonadota</taxon>
        <taxon>Betaproteobacteria</taxon>
        <taxon>Burkholderiales</taxon>
        <taxon>Alcaligenaceae</taxon>
        <taxon>Pigmentiphaga</taxon>
    </lineage>
</organism>
<comment type="catalytic activity">
    <reaction evidence="7">
        <text>3-oxoadipate + NADP(+) = maleylacetate + NADPH + H(+)</text>
        <dbReference type="Rhea" id="RHEA:16985"/>
        <dbReference type="ChEBI" id="CHEBI:15378"/>
        <dbReference type="ChEBI" id="CHEBI:15775"/>
        <dbReference type="ChEBI" id="CHEBI:16468"/>
        <dbReference type="ChEBI" id="CHEBI:57783"/>
        <dbReference type="ChEBI" id="CHEBI:58349"/>
        <dbReference type="EC" id="1.3.1.32"/>
    </reaction>
</comment>
<dbReference type="EC" id="1.3.1.32" evidence="2"/>
<evidence type="ECO:0000256" key="1">
    <source>
        <dbReference type="ARBA" id="ARBA00007358"/>
    </source>
</evidence>
<evidence type="ECO:0000256" key="5">
    <source>
        <dbReference type="ARBA" id="ARBA00023027"/>
    </source>
</evidence>
<dbReference type="EMBL" id="SGXC01000001">
    <property type="protein sequence ID" value="RZS85402.1"/>
    <property type="molecule type" value="Genomic_DNA"/>
</dbReference>
<dbReference type="Pfam" id="PF25137">
    <property type="entry name" value="ADH_Fe_C"/>
    <property type="match status" value="1"/>
</dbReference>
<evidence type="ECO:0000256" key="6">
    <source>
        <dbReference type="ARBA" id="ARBA00050679"/>
    </source>
</evidence>
<dbReference type="Gene3D" id="3.40.50.1970">
    <property type="match status" value="1"/>
</dbReference>
<feature type="domain" description="Fe-containing alcohol dehydrogenase-like C-terminal" evidence="9">
    <location>
        <begin position="175"/>
        <end position="356"/>
    </location>
</feature>
<dbReference type="PANTHER" id="PTHR11496:SF102">
    <property type="entry name" value="ALCOHOL DEHYDROGENASE 4"/>
    <property type="match status" value="1"/>
</dbReference>
<evidence type="ECO:0000256" key="7">
    <source>
        <dbReference type="ARBA" id="ARBA00051531"/>
    </source>
</evidence>
<dbReference type="InterPro" id="IPR056798">
    <property type="entry name" value="ADH_Fe_C"/>
</dbReference>
<dbReference type="FunFam" id="3.40.50.1970:FF:000015">
    <property type="entry name" value="Maleylacetate reductase 1"/>
    <property type="match status" value="1"/>
</dbReference>
<keyword evidence="3" id="KW-0058">Aromatic hydrocarbons catabolism</keyword>
<dbReference type="GO" id="GO:0004022">
    <property type="term" value="F:alcohol dehydrogenase (NAD+) activity"/>
    <property type="evidence" value="ECO:0007669"/>
    <property type="project" value="TreeGrafter"/>
</dbReference>
<dbReference type="InterPro" id="IPR034786">
    <property type="entry name" value="MAR"/>
</dbReference>
<dbReference type="GO" id="GO:1901168">
    <property type="term" value="P:3-chlorocatechol catabolic process"/>
    <property type="evidence" value="ECO:0007669"/>
    <property type="project" value="UniProtKB-ARBA"/>
</dbReference>
<name>A0A4Q7NKF3_9BURK</name>
<dbReference type="Proteomes" id="UP000292445">
    <property type="component" value="Unassembled WGS sequence"/>
</dbReference>
<comment type="similarity">
    <text evidence="1">Belongs to the iron-containing alcohol dehydrogenase family.</text>
</comment>
<keyword evidence="4" id="KW-0560">Oxidoreductase</keyword>
<evidence type="ECO:0000256" key="4">
    <source>
        <dbReference type="ARBA" id="ARBA00023002"/>
    </source>
</evidence>
<dbReference type="GO" id="GO:0018506">
    <property type="term" value="F:maleylacetate reductase activity"/>
    <property type="evidence" value="ECO:0007669"/>
    <property type="project" value="UniProtKB-EC"/>
</dbReference>
<keyword evidence="11" id="KW-1185">Reference proteome</keyword>
<dbReference type="RefSeq" id="WP_242621353.1">
    <property type="nucleotide sequence ID" value="NZ_SGXC01000001.1"/>
</dbReference>
<gene>
    <name evidence="10" type="ORF">EV675_1426</name>
</gene>
<dbReference type="InterPro" id="IPR001670">
    <property type="entry name" value="ADH_Fe/GldA"/>
</dbReference>
<feature type="domain" description="Alcohol dehydrogenase iron-type/glycerol dehydrogenase GldA" evidence="8">
    <location>
        <begin position="20"/>
        <end position="163"/>
    </location>
</feature>
<dbReference type="PANTHER" id="PTHR11496">
    <property type="entry name" value="ALCOHOL DEHYDROGENASE"/>
    <property type="match status" value="1"/>
</dbReference>
<evidence type="ECO:0000256" key="2">
    <source>
        <dbReference type="ARBA" id="ARBA00012005"/>
    </source>
</evidence>
<comment type="catalytic activity">
    <reaction evidence="6">
        <text>3-oxoadipate + NAD(+) = maleylacetate + NADH + H(+)</text>
        <dbReference type="Rhea" id="RHEA:16981"/>
        <dbReference type="ChEBI" id="CHEBI:15378"/>
        <dbReference type="ChEBI" id="CHEBI:15775"/>
        <dbReference type="ChEBI" id="CHEBI:16468"/>
        <dbReference type="ChEBI" id="CHEBI:57540"/>
        <dbReference type="ChEBI" id="CHEBI:57945"/>
        <dbReference type="EC" id="1.3.1.32"/>
    </reaction>
</comment>
<evidence type="ECO:0000256" key="3">
    <source>
        <dbReference type="ARBA" id="ARBA00022797"/>
    </source>
</evidence>
<dbReference type="Gene3D" id="1.20.1090.10">
    <property type="entry name" value="Dehydroquinate synthase-like - alpha domain"/>
    <property type="match status" value="1"/>
</dbReference>
<comment type="caution">
    <text evidence="10">The sequence shown here is derived from an EMBL/GenBank/DDBJ whole genome shotgun (WGS) entry which is preliminary data.</text>
</comment>
<evidence type="ECO:0000313" key="10">
    <source>
        <dbReference type="EMBL" id="RZS85402.1"/>
    </source>
</evidence>
<proteinExistence type="inferred from homology"/>
<dbReference type="CDD" id="cd08177">
    <property type="entry name" value="MAR"/>
    <property type="match status" value="1"/>
</dbReference>
<keyword evidence="5" id="KW-0520">NAD</keyword>
<reference evidence="10 11" key="1">
    <citation type="submission" date="2019-02" db="EMBL/GenBank/DDBJ databases">
        <title>Genomic Encyclopedia of Type Strains, Phase IV (KMG-IV): sequencing the most valuable type-strain genomes for metagenomic binning, comparative biology and taxonomic classification.</title>
        <authorList>
            <person name="Goeker M."/>
        </authorList>
    </citation>
    <scope>NUCLEOTIDE SEQUENCE [LARGE SCALE GENOMIC DNA]</scope>
    <source>
        <strain evidence="10 11">K24</strain>
    </source>
</reference>
<protein>
    <recommendedName>
        <fullName evidence="2">maleylacetate reductase</fullName>
        <ecNumber evidence="2">1.3.1.32</ecNumber>
    </recommendedName>
</protein>
<dbReference type="InterPro" id="IPR039697">
    <property type="entry name" value="Alcohol_dehydrogenase_Fe"/>
</dbReference>